<dbReference type="Proteomes" id="UP000033876">
    <property type="component" value="Unassembled WGS sequence"/>
</dbReference>
<name>A0A0G0K5N6_9BACT</name>
<dbReference type="EMBL" id="LBTF01000002">
    <property type="protein sequence ID" value="KKQ35966.1"/>
    <property type="molecule type" value="Genomic_DNA"/>
</dbReference>
<accession>A0A0G0K5N6</accession>
<protein>
    <submittedName>
        <fullName evidence="1">Uncharacterized protein</fullName>
    </submittedName>
</protein>
<gene>
    <name evidence="1" type="ORF">US50_C0002G0026</name>
</gene>
<proteinExistence type="predicted"/>
<evidence type="ECO:0000313" key="1">
    <source>
        <dbReference type="EMBL" id="KKQ35966.1"/>
    </source>
</evidence>
<comment type="caution">
    <text evidence="1">The sequence shown here is derived from an EMBL/GenBank/DDBJ whole genome shotgun (WGS) entry which is preliminary data.</text>
</comment>
<organism evidence="1 2">
    <name type="scientific">Candidatus Nomurabacteria bacterium GW2011_GWB1_37_5</name>
    <dbReference type="NCBI Taxonomy" id="1618742"/>
    <lineage>
        <taxon>Bacteria</taxon>
        <taxon>Candidatus Nomuraibacteriota</taxon>
    </lineage>
</organism>
<reference evidence="1 2" key="1">
    <citation type="journal article" date="2015" name="Nature">
        <title>rRNA introns, odd ribosomes, and small enigmatic genomes across a large radiation of phyla.</title>
        <authorList>
            <person name="Brown C.T."/>
            <person name="Hug L.A."/>
            <person name="Thomas B.C."/>
            <person name="Sharon I."/>
            <person name="Castelle C.J."/>
            <person name="Singh A."/>
            <person name="Wilkins M.J."/>
            <person name="Williams K.H."/>
            <person name="Banfield J.F."/>
        </authorList>
    </citation>
    <scope>NUCLEOTIDE SEQUENCE [LARGE SCALE GENOMIC DNA]</scope>
</reference>
<dbReference type="AlphaFoldDB" id="A0A0G0K5N6"/>
<evidence type="ECO:0000313" key="2">
    <source>
        <dbReference type="Proteomes" id="UP000033876"/>
    </source>
</evidence>
<sequence>MVTEQDISRLSAKFMQICNVAREKNKEHIHKIDKVLDLIASDKLDLVLDKIIQEANSDINAKGGKATISEIFKEKPRARIIIIGDCWVPKHQIYGMVKELGIPNPKERLDLIFSYEEIKKSFSWNRLKNSLNYIGIILGPVPHKINNLGNFQNLSQKLLGEIGFPPFVEARTQDKKGVFKITKSSLKAALIELISLIEQKGIN</sequence>